<evidence type="ECO:0000313" key="3">
    <source>
        <dbReference type="EMBL" id="CAL1593436.1"/>
    </source>
</evidence>
<keyword evidence="2" id="KW-0472">Membrane</keyword>
<name>A0AAV2KWM3_KNICA</name>
<gene>
    <name evidence="3" type="ORF">KC01_LOCUS22546</name>
</gene>
<reference evidence="3 4" key="1">
    <citation type="submission" date="2024-04" db="EMBL/GenBank/DDBJ databases">
        <authorList>
            <person name="Waldvogel A.-M."/>
            <person name="Schoenle A."/>
        </authorList>
    </citation>
    <scope>NUCLEOTIDE SEQUENCE [LARGE SCALE GENOMIC DNA]</scope>
</reference>
<proteinExistence type="predicted"/>
<feature type="transmembrane region" description="Helical" evidence="2">
    <location>
        <begin position="33"/>
        <end position="54"/>
    </location>
</feature>
<evidence type="ECO:0000313" key="4">
    <source>
        <dbReference type="Proteomes" id="UP001497482"/>
    </source>
</evidence>
<accession>A0AAV2KWM3</accession>
<sequence length="93" mass="10090">MALEMQKRGGGERSLSPPPPASQLSLYLGLSPFSLLAPLSSISPLALIAASVLLRFSRHRKTLTAGEKFILRAQTREPRLSCSHSPNLLNPKI</sequence>
<dbReference type="EMBL" id="OZ035824">
    <property type="protein sequence ID" value="CAL1593436.1"/>
    <property type="molecule type" value="Genomic_DNA"/>
</dbReference>
<feature type="compositionally biased region" description="Basic and acidic residues" evidence="1">
    <location>
        <begin position="1"/>
        <end position="11"/>
    </location>
</feature>
<keyword evidence="2" id="KW-1133">Transmembrane helix</keyword>
<keyword evidence="4" id="KW-1185">Reference proteome</keyword>
<protein>
    <submittedName>
        <fullName evidence="3">Uncharacterized protein</fullName>
    </submittedName>
</protein>
<evidence type="ECO:0000256" key="2">
    <source>
        <dbReference type="SAM" id="Phobius"/>
    </source>
</evidence>
<evidence type="ECO:0000256" key="1">
    <source>
        <dbReference type="SAM" id="MobiDB-lite"/>
    </source>
</evidence>
<keyword evidence="2" id="KW-0812">Transmembrane</keyword>
<feature type="region of interest" description="Disordered" evidence="1">
    <location>
        <begin position="1"/>
        <end position="21"/>
    </location>
</feature>
<organism evidence="3 4">
    <name type="scientific">Knipowitschia caucasica</name>
    <name type="common">Caucasian dwarf goby</name>
    <name type="synonym">Pomatoschistus caucasicus</name>
    <dbReference type="NCBI Taxonomy" id="637954"/>
    <lineage>
        <taxon>Eukaryota</taxon>
        <taxon>Metazoa</taxon>
        <taxon>Chordata</taxon>
        <taxon>Craniata</taxon>
        <taxon>Vertebrata</taxon>
        <taxon>Euteleostomi</taxon>
        <taxon>Actinopterygii</taxon>
        <taxon>Neopterygii</taxon>
        <taxon>Teleostei</taxon>
        <taxon>Neoteleostei</taxon>
        <taxon>Acanthomorphata</taxon>
        <taxon>Gobiaria</taxon>
        <taxon>Gobiiformes</taxon>
        <taxon>Gobioidei</taxon>
        <taxon>Gobiidae</taxon>
        <taxon>Gobiinae</taxon>
        <taxon>Knipowitschia</taxon>
    </lineage>
</organism>
<dbReference type="Proteomes" id="UP001497482">
    <property type="component" value="Chromosome 2"/>
</dbReference>
<dbReference type="AlphaFoldDB" id="A0AAV2KWM3"/>